<evidence type="ECO:0000256" key="2">
    <source>
        <dbReference type="ARBA" id="ARBA00022692"/>
    </source>
</evidence>
<feature type="transmembrane region" description="Helical" evidence="5">
    <location>
        <begin position="141"/>
        <end position="158"/>
    </location>
</feature>
<evidence type="ECO:0000256" key="1">
    <source>
        <dbReference type="ARBA" id="ARBA00004141"/>
    </source>
</evidence>
<evidence type="ECO:0000256" key="4">
    <source>
        <dbReference type="ARBA" id="ARBA00023136"/>
    </source>
</evidence>
<evidence type="ECO:0000256" key="3">
    <source>
        <dbReference type="ARBA" id="ARBA00022989"/>
    </source>
</evidence>
<feature type="transmembrane region" description="Helical" evidence="5">
    <location>
        <begin position="38"/>
        <end position="55"/>
    </location>
</feature>
<dbReference type="InterPro" id="IPR009915">
    <property type="entry name" value="NnrU_dom"/>
</dbReference>
<dbReference type="Proteomes" id="UP001215503">
    <property type="component" value="Unassembled WGS sequence"/>
</dbReference>
<evidence type="ECO:0000259" key="6">
    <source>
        <dbReference type="Pfam" id="PF07298"/>
    </source>
</evidence>
<protein>
    <submittedName>
        <fullName evidence="7">NnrU family protein</fullName>
    </submittedName>
</protein>
<feature type="transmembrane region" description="Helical" evidence="5">
    <location>
        <begin position="67"/>
        <end position="90"/>
    </location>
</feature>
<name>A0ABT5YKP8_9PROT</name>
<keyword evidence="2 5" id="KW-0812">Transmembrane</keyword>
<keyword evidence="3 5" id="KW-1133">Transmembrane helix</keyword>
<dbReference type="EMBL" id="JARHUD010000003">
    <property type="protein sequence ID" value="MDF2095521.1"/>
    <property type="molecule type" value="Genomic_DNA"/>
</dbReference>
<comment type="caution">
    <text evidence="7">The sequence shown here is derived from an EMBL/GenBank/DDBJ whole genome shotgun (WGS) entry which is preliminary data.</text>
</comment>
<dbReference type="PANTHER" id="PTHR35988:SF2">
    <property type="entry name" value="15-CIS-ZETA-CAROTENE ISOMERASE, CHLOROPLASTIC"/>
    <property type="match status" value="1"/>
</dbReference>
<keyword evidence="4 5" id="KW-0472">Membrane</keyword>
<comment type="subcellular location">
    <subcellularLocation>
        <location evidence="1">Membrane</location>
        <topology evidence="1">Multi-pass membrane protein</topology>
    </subcellularLocation>
</comment>
<feature type="domain" description="NnrU" evidence="6">
    <location>
        <begin position="7"/>
        <end position="226"/>
    </location>
</feature>
<evidence type="ECO:0000313" key="8">
    <source>
        <dbReference type="Proteomes" id="UP001215503"/>
    </source>
</evidence>
<sequence>MLDINELLAATVLFVGGHLLLASAPLRGLLHGKLGATGFRILYSLVAVVTLVWMIKAYTQAPFVPLWAFVPLLDWVPLLVMPIASILLVAGVTTTSPTAVGSESAALAADPAPGILRVTRHPFLWGTALWAISHLLARGDLASLVMMGGILALSLLGMKQIDRKRELQLGAGWGPVKLTTSLLPFQAIAEGRTEMDWPGIGWWRPLLGIALYLAFIILHPWIFGVPAVPL</sequence>
<gene>
    <name evidence="7" type="ORF">P2G67_05990</name>
</gene>
<dbReference type="PANTHER" id="PTHR35988">
    <property type="entry name" value="15-CIS-ZETA-CAROTENE ISOMERASE, CHLOROPLASTIC"/>
    <property type="match status" value="1"/>
</dbReference>
<evidence type="ECO:0000256" key="5">
    <source>
        <dbReference type="SAM" id="Phobius"/>
    </source>
</evidence>
<accession>A0ABT5YKP8</accession>
<reference evidence="7 8" key="1">
    <citation type="submission" date="2023-03" db="EMBL/GenBank/DDBJ databases">
        <title>Fodinicurvata sp. CAU 1616 isolated from sea sendiment.</title>
        <authorList>
            <person name="Kim W."/>
        </authorList>
    </citation>
    <scope>NUCLEOTIDE SEQUENCE [LARGE SCALE GENOMIC DNA]</scope>
    <source>
        <strain evidence="7 8">CAU 1616</strain>
    </source>
</reference>
<feature type="transmembrane region" description="Helical" evidence="5">
    <location>
        <begin position="202"/>
        <end position="223"/>
    </location>
</feature>
<dbReference type="RefSeq" id="WP_275821027.1">
    <property type="nucleotide sequence ID" value="NZ_JARHUD010000003.1"/>
</dbReference>
<proteinExistence type="predicted"/>
<organism evidence="7 8">
    <name type="scientific">Aquibaculum arenosum</name>
    <dbReference type="NCBI Taxonomy" id="3032591"/>
    <lineage>
        <taxon>Bacteria</taxon>
        <taxon>Pseudomonadati</taxon>
        <taxon>Pseudomonadota</taxon>
        <taxon>Alphaproteobacteria</taxon>
        <taxon>Rhodospirillales</taxon>
        <taxon>Rhodovibrionaceae</taxon>
        <taxon>Aquibaculum</taxon>
    </lineage>
</organism>
<keyword evidence="8" id="KW-1185">Reference proteome</keyword>
<evidence type="ECO:0000313" key="7">
    <source>
        <dbReference type="EMBL" id="MDF2095521.1"/>
    </source>
</evidence>
<dbReference type="Pfam" id="PF07298">
    <property type="entry name" value="NnrU"/>
    <property type="match status" value="1"/>
</dbReference>